<keyword evidence="3" id="KW-1185">Reference proteome</keyword>
<dbReference type="Gene3D" id="2.60.120.200">
    <property type="match status" value="1"/>
</dbReference>
<dbReference type="SUPFAM" id="SSF49899">
    <property type="entry name" value="Concanavalin A-like lectins/glucanases"/>
    <property type="match status" value="1"/>
</dbReference>
<organism evidence="1 3">
    <name type="scientific">Didymodactylos carnosus</name>
    <dbReference type="NCBI Taxonomy" id="1234261"/>
    <lineage>
        <taxon>Eukaryota</taxon>
        <taxon>Metazoa</taxon>
        <taxon>Spiralia</taxon>
        <taxon>Gnathifera</taxon>
        <taxon>Rotifera</taxon>
        <taxon>Eurotatoria</taxon>
        <taxon>Bdelloidea</taxon>
        <taxon>Philodinida</taxon>
        <taxon>Philodinidae</taxon>
        <taxon>Didymodactylos</taxon>
    </lineage>
</organism>
<dbReference type="InterPro" id="IPR013320">
    <property type="entry name" value="ConA-like_dom_sf"/>
</dbReference>
<gene>
    <name evidence="1" type="ORF">GPM918_LOCUS28644</name>
    <name evidence="2" type="ORF">SRO942_LOCUS29160</name>
</gene>
<feature type="non-terminal residue" evidence="1">
    <location>
        <position position="1"/>
    </location>
</feature>
<name>A0A815DMS9_9BILA</name>
<protein>
    <recommendedName>
        <fullName evidence="4">LamG domain-containing protein</fullName>
    </recommendedName>
</protein>
<evidence type="ECO:0000313" key="2">
    <source>
        <dbReference type="EMBL" id="CAF4132430.1"/>
    </source>
</evidence>
<proteinExistence type="predicted"/>
<accession>A0A815DMS9</accession>
<dbReference type="OrthoDB" id="347083at2759"/>
<evidence type="ECO:0008006" key="4">
    <source>
        <dbReference type="Google" id="ProtNLM"/>
    </source>
</evidence>
<evidence type="ECO:0000313" key="1">
    <source>
        <dbReference type="EMBL" id="CAF1303635.1"/>
    </source>
</evidence>
<dbReference type="EMBL" id="CAJNOQ010012593">
    <property type="protein sequence ID" value="CAF1303635.1"/>
    <property type="molecule type" value="Genomic_DNA"/>
</dbReference>
<dbReference type="EMBL" id="CAJOBC010038699">
    <property type="protein sequence ID" value="CAF4132430.1"/>
    <property type="molecule type" value="Genomic_DNA"/>
</dbReference>
<reference evidence="1" key="1">
    <citation type="submission" date="2021-02" db="EMBL/GenBank/DDBJ databases">
        <authorList>
            <person name="Nowell W R."/>
        </authorList>
    </citation>
    <scope>NUCLEOTIDE SEQUENCE</scope>
</reference>
<evidence type="ECO:0000313" key="3">
    <source>
        <dbReference type="Proteomes" id="UP000663829"/>
    </source>
</evidence>
<dbReference type="Pfam" id="PF13385">
    <property type="entry name" value="Laminin_G_3"/>
    <property type="match status" value="1"/>
</dbReference>
<dbReference type="Proteomes" id="UP000681722">
    <property type="component" value="Unassembled WGS sequence"/>
</dbReference>
<comment type="caution">
    <text evidence="1">The sequence shown here is derived from an EMBL/GenBank/DDBJ whole genome shotgun (WGS) entry which is preliminary data.</text>
</comment>
<dbReference type="Proteomes" id="UP000663829">
    <property type="component" value="Unassembled WGS sequence"/>
</dbReference>
<dbReference type="AlphaFoldDB" id="A0A815DMS9"/>
<sequence>CTQVLDNSSLVAYFSFDNGSLSNAAGLPNFYPHATGQTTIPGHLNQALLFNGTTSSYFQISNVSVVGTVNQPFSISLWIKSAALTGTIIHVSLTSLGLDGWCLPFIGFDASSRISDQLWNGTMAVAAIGPIPSANTWIHVVQTFSTTNGLKLYINGYFYSTTSSTVTQFIASSSSMYMTIGSPRSAAAPGCTITSVLPLNVSYSGSVDELKIYARELTALDVCTLYEYY</sequence>